<gene>
    <name evidence="1" type="ORF">L6452_30510</name>
</gene>
<keyword evidence="2" id="KW-1185">Reference proteome</keyword>
<organism evidence="1 2">
    <name type="scientific">Arctium lappa</name>
    <name type="common">Greater burdock</name>
    <name type="synonym">Lappa major</name>
    <dbReference type="NCBI Taxonomy" id="4217"/>
    <lineage>
        <taxon>Eukaryota</taxon>
        <taxon>Viridiplantae</taxon>
        <taxon>Streptophyta</taxon>
        <taxon>Embryophyta</taxon>
        <taxon>Tracheophyta</taxon>
        <taxon>Spermatophyta</taxon>
        <taxon>Magnoliopsida</taxon>
        <taxon>eudicotyledons</taxon>
        <taxon>Gunneridae</taxon>
        <taxon>Pentapetalae</taxon>
        <taxon>asterids</taxon>
        <taxon>campanulids</taxon>
        <taxon>Asterales</taxon>
        <taxon>Asteraceae</taxon>
        <taxon>Carduoideae</taxon>
        <taxon>Cardueae</taxon>
        <taxon>Arctiinae</taxon>
        <taxon>Arctium</taxon>
    </lineage>
</organism>
<evidence type="ECO:0000313" key="1">
    <source>
        <dbReference type="EMBL" id="KAI3697470.1"/>
    </source>
</evidence>
<accession>A0ACB8ZJI3</accession>
<reference evidence="1 2" key="2">
    <citation type="journal article" date="2022" name="Mol. Ecol. Resour.">
        <title>The genomes of chicory, endive, great burdock and yacon provide insights into Asteraceae paleo-polyploidization history and plant inulin production.</title>
        <authorList>
            <person name="Fan W."/>
            <person name="Wang S."/>
            <person name="Wang H."/>
            <person name="Wang A."/>
            <person name="Jiang F."/>
            <person name="Liu H."/>
            <person name="Zhao H."/>
            <person name="Xu D."/>
            <person name="Zhang Y."/>
        </authorList>
    </citation>
    <scope>NUCLEOTIDE SEQUENCE [LARGE SCALE GENOMIC DNA]</scope>
    <source>
        <strain evidence="2">cv. Niubang</strain>
    </source>
</reference>
<protein>
    <submittedName>
        <fullName evidence="1">Uncharacterized protein</fullName>
    </submittedName>
</protein>
<comment type="caution">
    <text evidence="1">The sequence shown here is derived from an EMBL/GenBank/DDBJ whole genome shotgun (WGS) entry which is preliminary data.</text>
</comment>
<name>A0ACB8ZJI3_ARCLA</name>
<sequence>MNICNKKAYPDEIFSKSSSPITATTCRQSPPPQPPPILLTTIQNYIGKRKCSKAYQDPASPSPSHCAIKDLRYN</sequence>
<reference evidence="2" key="1">
    <citation type="journal article" date="2022" name="Mol. Ecol. Resour.">
        <title>The genomes of chicory, endive, great burdock and yacon provide insights into Asteraceae palaeo-polyploidization history and plant inulin production.</title>
        <authorList>
            <person name="Fan W."/>
            <person name="Wang S."/>
            <person name="Wang H."/>
            <person name="Wang A."/>
            <person name="Jiang F."/>
            <person name="Liu H."/>
            <person name="Zhao H."/>
            <person name="Xu D."/>
            <person name="Zhang Y."/>
        </authorList>
    </citation>
    <scope>NUCLEOTIDE SEQUENCE [LARGE SCALE GENOMIC DNA]</scope>
    <source>
        <strain evidence="2">cv. Niubang</strain>
    </source>
</reference>
<proteinExistence type="predicted"/>
<dbReference type="EMBL" id="CM042056">
    <property type="protein sequence ID" value="KAI3697470.1"/>
    <property type="molecule type" value="Genomic_DNA"/>
</dbReference>
<dbReference type="Proteomes" id="UP001055879">
    <property type="component" value="Linkage Group LG10"/>
</dbReference>
<evidence type="ECO:0000313" key="2">
    <source>
        <dbReference type="Proteomes" id="UP001055879"/>
    </source>
</evidence>